<keyword evidence="1" id="KW-0175">Coiled coil</keyword>
<feature type="coiled-coil region" evidence="1">
    <location>
        <begin position="34"/>
        <end position="82"/>
    </location>
</feature>
<evidence type="ECO:0000256" key="1">
    <source>
        <dbReference type="SAM" id="Coils"/>
    </source>
</evidence>
<sequence>QEDSLDHSFSTMTMSISGTNLYEAARLGGGSSIIESLQSQLKLREGEIAQLQMEIASLERSRTVMAEELVRLTNQNDEMESKVKEIPKLK</sequence>
<dbReference type="AlphaFoldDB" id="A0ABD0Q5G8"/>
<proteinExistence type="predicted"/>
<dbReference type="Proteomes" id="UP001529510">
    <property type="component" value="Unassembled WGS sequence"/>
</dbReference>
<accession>A0ABD0Q5G8</accession>
<evidence type="ECO:0000313" key="3">
    <source>
        <dbReference type="EMBL" id="KAL0181530.1"/>
    </source>
</evidence>
<name>A0ABD0Q5G8_CIRMR</name>
<organism evidence="3 4">
    <name type="scientific">Cirrhinus mrigala</name>
    <name type="common">Mrigala</name>
    <dbReference type="NCBI Taxonomy" id="683832"/>
    <lineage>
        <taxon>Eukaryota</taxon>
        <taxon>Metazoa</taxon>
        <taxon>Chordata</taxon>
        <taxon>Craniata</taxon>
        <taxon>Vertebrata</taxon>
        <taxon>Euteleostomi</taxon>
        <taxon>Actinopterygii</taxon>
        <taxon>Neopterygii</taxon>
        <taxon>Teleostei</taxon>
        <taxon>Ostariophysi</taxon>
        <taxon>Cypriniformes</taxon>
        <taxon>Cyprinidae</taxon>
        <taxon>Labeoninae</taxon>
        <taxon>Labeonini</taxon>
        <taxon>Cirrhinus</taxon>
    </lineage>
</organism>
<dbReference type="EMBL" id="JAMKFB020000011">
    <property type="protein sequence ID" value="KAL0181530.1"/>
    <property type="molecule type" value="Genomic_DNA"/>
</dbReference>
<protein>
    <recommendedName>
        <fullName evidence="2">TATA element modulatory factor 1 TATA binding domain-containing protein</fullName>
    </recommendedName>
</protein>
<comment type="caution">
    <text evidence="3">The sequence shown here is derived from an EMBL/GenBank/DDBJ whole genome shotgun (WGS) entry which is preliminary data.</text>
</comment>
<feature type="domain" description="TATA element modulatory factor 1 TATA binding" evidence="2">
    <location>
        <begin position="28"/>
        <end position="90"/>
    </location>
</feature>
<dbReference type="InterPro" id="IPR052602">
    <property type="entry name" value="Growth_transcription_reg"/>
</dbReference>
<dbReference type="PANTHER" id="PTHR46515:SF1">
    <property type="entry name" value="TATA ELEMENT MODULATORY FACTOR"/>
    <property type="match status" value="1"/>
</dbReference>
<dbReference type="Pfam" id="PF12325">
    <property type="entry name" value="TMF_TATA_bd"/>
    <property type="match status" value="1"/>
</dbReference>
<keyword evidence="4" id="KW-1185">Reference proteome</keyword>
<dbReference type="InterPro" id="IPR022091">
    <property type="entry name" value="TMF_TATA-bd"/>
</dbReference>
<evidence type="ECO:0000313" key="4">
    <source>
        <dbReference type="Proteomes" id="UP001529510"/>
    </source>
</evidence>
<reference evidence="3 4" key="1">
    <citation type="submission" date="2024-05" db="EMBL/GenBank/DDBJ databases">
        <title>Genome sequencing and assembly of Indian major carp, Cirrhinus mrigala (Hamilton, 1822).</title>
        <authorList>
            <person name="Mohindra V."/>
            <person name="Chowdhury L.M."/>
            <person name="Lal K."/>
            <person name="Jena J.K."/>
        </authorList>
    </citation>
    <scope>NUCLEOTIDE SEQUENCE [LARGE SCALE GENOMIC DNA]</scope>
    <source>
        <strain evidence="3">CM1030</strain>
        <tissue evidence="3">Blood</tissue>
    </source>
</reference>
<evidence type="ECO:0000259" key="2">
    <source>
        <dbReference type="Pfam" id="PF12325"/>
    </source>
</evidence>
<dbReference type="PANTHER" id="PTHR46515">
    <property type="entry name" value="TATA ELEMENT MODULATORY FACTOR TMF1"/>
    <property type="match status" value="1"/>
</dbReference>
<gene>
    <name evidence="3" type="ORF">M9458_023936</name>
</gene>
<feature type="non-terminal residue" evidence="3">
    <location>
        <position position="90"/>
    </location>
</feature>
<feature type="non-terminal residue" evidence="3">
    <location>
        <position position="1"/>
    </location>
</feature>